<organism evidence="3 4">
    <name type="scientific">Streptomyces cacaoi</name>
    <dbReference type="NCBI Taxonomy" id="1898"/>
    <lineage>
        <taxon>Bacteria</taxon>
        <taxon>Bacillati</taxon>
        <taxon>Actinomycetota</taxon>
        <taxon>Actinomycetes</taxon>
        <taxon>Kitasatosporales</taxon>
        <taxon>Streptomycetaceae</taxon>
        <taxon>Streptomyces</taxon>
    </lineage>
</organism>
<evidence type="ECO:0000313" key="4">
    <source>
        <dbReference type="Proteomes" id="UP000319210"/>
    </source>
</evidence>
<reference evidence="3 4" key="1">
    <citation type="submission" date="2019-06" db="EMBL/GenBank/DDBJ databases">
        <title>Whole genome shotgun sequence of Streptomyces cacaoi subsp. cacaoi NBRC 12748.</title>
        <authorList>
            <person name="Hosoyama A."/>
            <person name="Uohara A."/>
            <person name="Ohji S."/>
            <person name="Ichikawa N."/>
        </authorList>
    </citation>
    <scope>NUCLEOTIDE SEQUENCE [LARGE SCALE GENOMIC DNA]</scope>
    <source>
        <strain evidence="3 4">NBRC 12748</strain>
    </source>
</reference>
<dbReference type="Proteomes" id="UP000319210">
    <property type="component" value="Unassembled WGS sequence"/>
</dbReference>
<feature type="signal peptide" evidence="2">
    <location>
        <begin position="1"/>
        <end position="31"/>
    </location>
</feature>
<feature type="chain" id="PRO_5021458664" description="Secreted protein" evidence="2">
    <location>
        <begin position="32"/>
        <end position="352"/>
    </location>
</feature>
<proteinExistence type="predicted"/>
<dbReference type="EMBL" id="BJMM01000029">
    <property type="protein sequence ID" value="GEB52304.1"/>
    <property type="molecule type" value="Genomic_DNA"/>
</dbReference>
<feature type="region of interest" description="Disordered" evidence="1">
    <location>
        <begin position="202"/>
        <end position="234"/>
    </location>
</feature>
<evidence type="ECO:0000313" key="3">
    <source>
        <dbReference type="EMBL" id="GEB52304.1"/>
    </source>
</evidence>
<keyword evidence="2" id="KW-0732">Signal</keyword>
<sequence>MERRSPSRIRLAGLGAAAALALTAGTGTAQAADGDWYHVGDGMTSGISGIATDGTHHGHDGTLHGVVVRDNKKPGENRIARITARPGEKPRLTPLSWKGPLPTDLEAIDRVPGAPGQYVALASAGTGYRIQVAHRSARVLDTFELPGKAGGDGNPDTPDNTDKPDNYESFALARPAASSPAGEDGALIAVWADRGDDGRPSTLRAASFSLPDDEAPARTGGSRTDHAHPAGDGVTFGEVHTARVRAPYPAGDPRSASDLKITGSGELLVGSATDPGDDGPFDSGVYSAGHVALDGAHTGRIEAAEHPEVLERFPGHKVEALTCLPGSDKAVVGTDDENAGSSVKTVTGLCAR</sequence>
<feature type="region of interest" description="Disordered" evidence="1">
    <location>
        <begin position="144"/>
        <end position="167"/>
    </location>
</feature>
<dbReference type="AlphaFoldDB" id="A0A4Y3R425"/>
<name>A0A4Y3R425_STRCI</name>
<accession>A0A4Y3R425</accession>
<comment type="caution">
    <text evidence="3">The sequence shown here is derived from an EMBL/GenBank/DDBJ whole genome shotgun (WGS) entry which is preliminary data.</text>
</comment>
<evidence type="ECO:0000256" key="2">
    <source>
        <dbReference type="SAM" id="SignalP"/>
    </source>
</evidence>
<gene>
    <name evidence="3" type="ORF">SCA03_48550</name>
</gene>
<dbReference type="OrthoDB" id="452682at2"/>
<protein>
    <recommendedName>
        <fullName evidence="5">Secreted protein</fullName>
    </recommendedName>
</protein>
<dbReference type="RefSeq" id="WP_086817068.1">
    <property type="nucleotide sequence ID" value="NZ_BJMM01000029.1"/>
</dbReference>
<keyword evidence="4" id="KW-1185">Reference proteome</keyword>
<evidence type="ECO:0008006" key="5">
    <source>
        <dbReference type="Google" id="ProtNLM"/>
    </source>
</evidence>
<evidence type="ECO:0000256" key="1">
    <source>
        <dbReference type="SAM" id="MobiDB-lite"/>
    </source>
</evidence>